<dbReference type="WBParaSite" id="SBAD_0000937801-mRNA-1">
    <property type="protein sequence ID" value="SBAD_0000937801-mRNA-1"/>
    <property type="gene ID" value="SBAD_0000937801"/>
</dbReference>
<dbReference type="EMBL" id="UZAM01012252">
    <property type="protein sequence ID" value="VDP20872.1"/>
    <property type="molecule type" value="Genomic_DNA"/>
</dbReference>
<dbReference type="AlphaFoldDB" id="A0A183IZK4"/>
<name>A0A183IZK4_9BILA</name>
<organism evidence="3">
    <name type="scientific">Soboliphyme baturini</name>
    <dbReference type="NCBI Taxonomy" id="241478"/>
    <lineage>
        <taxon>Eukaryota</taxon>
        <taxon>Metazoa</taxon>
        <taxon>Ecdysozoa</taxon>
        <taxon>Nematoda</taxon>
        <taxon>Enoplea</taxon>
        <taxon>Dorylaimia</taxon>
        <taxon>Dioctophymatida</taxon>
        <taxon>Dioctophymatoidea</taxon>
        <taxon>Soboliphymatidae</taxon>
        <taxon>Soboliphyme</taxon>
    </lineage>
</organism>
<evidence type="ECO:0000313" key="2">
    <source>
        <dbReference type="Proteomes" id="UP000270296"/>
    </source>
</evidence>
<evidence type="ECO:0000313" key="1">
    <source>
        <dbReference type="EMBL" id="VDP20872.1"/>
    </source>
</evidence>
<accession>A0A183IZK4</accession>
<dbReference type="Proteomes" id="UP000270296">
    <property type="component" value="Unassembled WGS sequence"/>
</dbReference>
<protein>
    <submittedName>
        <fullName evidence="1 3">Uncharacterized protein</fullName>
    </submittedName>
</protein>
<evidence type="ECO:0000313" key="3">
    <source>
        <dbReference type="WBParaSite" id="SBAD_0000937801-mRNA-1"/>
    </source>
</evidence>
<gene>
    <name evidence="1" type="ORF">SBAD_LOCUS9052</name>
</gene>
<reference evidence="3" key="1">
    <citation type="submission" date="2016-06" db="UniProtKB">
        <authorList>
            <consortium name="WormBaseParasite"/>
        </authorList>
    </citation>
    <scope>IDENTIFICATION</scope>
</reference>
<reference evidence="1 2" key="2">
    <citation type="submission" date="2018-11" db="EMBL/GenBank/DDBJ databases">
        <authorList>
            <consortium name="Pathogen Informatics"/>
        </authorList>
    </citation>
    <scope>NUCLEOTIDE SEQUENCE [LARGE SCALE GENOMIC DNA]</scope>
</reference>
<sequence>MALSHISIFIVSDVFDPVKVDWSSLETDFTAKVGVLSTARQKFSVPKVLSSVPLYAPLLGSDIVDSIKAIVSSDKASTSNASSGDGDGTCCIDFNAFDFNRSRRRRIHDLISSDSSDSVLSARTDLKLRRILCHFSPEAPDMVWSGESDLVVNPKLRETARSSFMQCKTKMDKFLASVCQS</sequence>
<proteinExistence type="predicted"/>
<keyword evidence="2" id="KW-1185">Reference proteome</keyword>